<gene>
    <name evidence="4" type="ORF">UU38_C0003G0058</name>
</gene>
<dbReference type="PATRIC" id="fig|1619006.3.peg.340"/>
<dbReference type="AlphaFoldDB" id="A0A0G0XMB1"/>
<dbReference type="Gene3D" id="3.90.550.10">
    <property type="entry name" value="Spore Coat Polysaccharide Biosynthesis Protein SpsA, Chain A"/>
    <property type="match status" value="1"/>
</dbReference>
<dbReference type="InterPro" id="IPR005835">
    <property type="entry name" value="NTP_transferase_dom"/>
</dbReference>
<dbReference type="Proteomes" id="UP000033918">
    <property type="component" value="Unassembled WGS sequence"/>
</dbReference>
<dbReference type="InterPro" id="IPR050065">
    <property type="entry name" value="GlmU-like"/>
</dbReference>
<dbReference type="Pfam" id="PF00483">
    <property type="entry name" value="NTP_transferase"/>
    <property type="match status" value="1"/>
</dbReference>
<reference evidence="4 5" key="1">
    <citation type="journal article" date="2015" name="Nature">
        <title>rRNA introns, odd ribosomes, and small enigmatic genomes across a large radiation of phyla.</title>
        <authorList>
            <person name="Brown C.T."/>
            <person name="Hug L.A."/>
            <person name="Thomas B.C."/>
            <person name="Sharon I."/>
            <person name="Castelle C.J."/>
            <person name="Singh A."/>
            <person name="Wilkins M.J."/>
            <person name="Williams K.H."/>
            <person name="Banfield J.F."/>
        </authorList>
    </citation>
    <scope>NUCLEOTIDE SEQUENCE [LARGE SCALE GENOMIC DNA]</scope>
</reference>
<dbReference type="EMBL" id="LCAK01000003">
    <property type="protein sequence ID" value="KKR88807.1"/>
    <property type="molecule type" value="Genomic_DNA"/>
</dbReference>
<evidence type="ECO:0000256" key="1">
    <source>
        <dbReference type="ARBA" id="ARBA00022679"/>
    </source>
</evidence>
<dbReference type="PANTHER" id="PTHR43584:SF8">
    <property type="entry name" value="N-ACETYLMURAMATE ALPHA-1-PHOSPHATE URIDYLYLTRANSFERASE"/>
    <property type="match status" value="1"/>
</dbReference>
<evidence type="ECO:0000256" key="2">
    <source>
        <dbReference type="ARBA" id="ARBA00022695"/>
    </source>
</evidence>
<dbReference type="SUPFAM" id="SSF53448">
    <property type="entry name" value="Nucleotide-diphospho-sugar transferases"/>
    <property type="match status" value="1"/>
</dbReference>
<dbReference type="CDD" id="cd04181">
    <property type="entry name" value="NTP_transferase"/>
    <property type="match status" value="1"/>
</dbReference>
<evidence type="ECO:0000313" key="4">
    <source>
        <dbReference type="EMBL" id="KKR88807.1"/>
    </source>
</evidence>
<evidence type="ECO:0000313" key="5">
    <source>
        <dbReference type="Proteomes" id="UP000033918"/>
    </source>
</evidence>
<evidence type="ECO:0000259" key="3">
    <source>
        <dbReference type="Pfam" id="PF00483"/>
    </source>
</evidence>
<keyword evidence="2" id="KW-0548">Nucleotidyltransferase</keyword>
<dbReference type="InterPro" id="IPR029044">
    <property type="entry name" value="Nucleotide-diphossugar_trans"/>
</dbReference>
<keyword evidence="1 4" id="KW-0808">Transferase</keyword>
<accession>A0A0G0XMB1</accession>
<sequence length="226" mass="25693">MQAVILVAGEGIKLSSAAEEIPKCLLKVGKKTVLEHNISQLPQEVKEVILVVGRLRSRIKKHIGNYFSGRQIKYIEQTEQLGTGHALFIAKDSLENKFLVLMGDNLYLKKDMENCLRHKLCLLAQKIEAPERFGIVKIDDGVLREIVESQKIPTGALINCGLYVLDKRIFDYPLVLIGENEYGLPQTIAKMARDYPIKIEKAAFWMPINNLQDLKQADKYLKKIYL</sequence>
<organism evidence="4 5">
    <name type="scientific">Candidatus Wolfebacteria bacterium GW2011_GWB1_41_12</name>
    <dbReference type="NCBI Taxonomy" id="1619006"/>
    <lineage>
        <taxon>Bacteria</taxon>
        <taxon>Candidatus Wolfeibacteriota</taxon>
    </lineage>
</organism>
<dbReference type="PANTHER" id="PTHR43584">
    <property type="entry name" value="NUCLEOTIDYL TRANSFERASE"/>
    <property type="match status" value="1"/>
</dbReference>
<dbReference type="GO" id="GO:0016779">
    <property type="term" value="F:nucleotidyltransferase activity"/>
    <property type="evidence" value="ECO:0007669"/>
    <property type="project" value="UniProtKB-KW"/>
</dbReference>
<proteinExistence type="predicted"/>
<feature type="domain" description="Nucleotidyl transferase" evidence="3">
    <location>
        <begin position="3"/>
        <end position="217"/>
    </location>
</feature>
<protein>
    <submittedName>
        <fullName evidence="4">Glucose-1-phosphate thymidylyltransferase</fullName>
    </submittedName>
</protein>
<name>A0A0G0XMB1_9BACT</name>
<comment type="caution">
    <text evidence="4">The sequence shown here is derived from an EMBL/GenBank/DDBJ whole genome shotgun (WGS) entry which is preliminary data.</text>
</comment>